<dbReference type="Gene3D" id="3.40.50.150">
    <property type="entry name" value="Vaccinia Virus protein VP39"/>
    <property type="match status" value="1"/>
</dbReference>
<keyword evidence="2" id="KW-1185">Reference proteome</keyword>
<dbReference type="EMBL" id="JAFCMP010000190">
    <property type="protein sequence ID" value="KAG5183745.1"/>
    <property type="molecule type" value="Genomic_DNA"/>
</dbReference>
<gene>
    <name evidence="1" type="ORF">JKP88DRAFT_262965</name>
</gene>
<dbReference type="PANTHER" id="PTHR14614">
    <property type="entry name" value="HEPATOCELLULAR CARCINOMA-ASSOCIATED ANTIGEN"/>
    <property type="match status" value="1"/>
</dbReference>
<dbReference type="AlphaFoldDB" id="A0A836CEQ1"/>
<name>A0A836CEQ1_9STRA</name>
<comment type="caution">
    <text evidence="1">The sequence shown here is derived from an EMBL/GenBank/DDBJ whole genome shotgun (WGS) entry which is preliminary data.</text>
</comment>
<reference evidence="1" key="1">
    <citation type="submission" date="2021-02" db="EMBL/GenBank/DDBJ databases">
        <title>First Annotated Genome of the Yellow-green Alga Tribonema minus.</title>
        <authorList>
            <person name="Mahan K.M."/>
        </authorList>
    </citation>
    <scope>NUCLEOTIDE SEQUENCE</scope>
    <source>
        <strain evidence="1">UTEX B ZZ1240</strain>
    </source>
</reference>
<evidence type="ECO:0000313" key="2">
    <source>
        <dbReference type="Proteomes" id="UP000664859"/>
    </source>
</evidence>
<proteinExistence type="predicted"/>
<evidence type="ECO:0000313" key="1">
    <source>
        <dbReference type="EMBL" id="KAG5183745.1"/>
    </source>
</evidence>
<dbReference type="Proteomes" id="UP000664859">
    <property type="component" value="Unassembled WGS sequence"/>
</dbReference>
<dbReference type="InterPro" id="IPR029063">
    <property type="entry name" value="SAM-dependent_MTases_sf"/>
</dbReference>
<sequence>MAAPVKYITWLPAQAGRIAVDPHRLQDLPLGHTGELEVTALHAAELRNAAATRPLPQLQVHTRPSPPFLDSAGSADFQVAFLLDTVTANAAAAPQPIDIVLKVHLQCPETAVVPAESLPVTVLATAAPALPQGASDDSELQPLADAKRQHHEGPQAVILDSVACTVRRHVYTTPQHTELVVRSVESTALGGYFGVEWDSSVALARYLVARPHLVSGALIYEGLYGQMKVVATDLEGMTPLIRRTMHANSIACADGTAAAVGNDARVTVAPYKWGDPMAQFSLPFDIVLASDVLFDPAEWTALVDSFTASGNAMVLLAHRRGTQRVDF</sequence>
<accession>A0A836CEQ1</accession>
<dbReference type="InterPro" id="IPR019410">
    <property type="entry name" value="Methyltransf_16"/>
</dbReference>
<dbReference type="Pfam" id="PF10294">
    <property type="entry name" value="Methyltransf_16"/>
    <property type="match status" value="1"/>
</dbReference>
<organism evidence="1 2">
    <name type="scientific">Tribonema minus</name>
    <dbReference type="NCBI Taxonomy" id="303371"/>
    <lineage>
        <taxon>Eukaryota</taxon>
        <taxon>Sar</taxon>
        <taxon>Stramenopiles</taxon>
        <taxon>Ochrophyta</taxon>
        <taxon>PX clade</taxon>
        <taxon>Xanthophyceae</taxon>
        <taxon>Tribonematales</taxon>
        <taxon>Tribonemataceae</taxon>
        <taxon>Tribonema</taxon>
    </lineage>
</organism>
<protein>
    <submittedName>
        <fullName evidence="1">Uncharacterized protein</fullName>
    </submittedName>
</protein>
<dbReference type="OrthoDB" id="413520at2759"/>